<evidence type="ECO:0000256" key="1">
    <source>
        <dbReference type="SAM" id="SignalP"/>
    </source>
</evidence>
<dbReference type="Proteomes" id="UP000193498">
    <property type="component" value="Unassembled WGS sequence"/>
</dbReference>
<dbReference type="SMART" id="SM00554">
    <property type="entry name" value="FAS1"/>
    <property type="match status" value="2"/>
</dbReference>
<feature type="domain" description="FAS1" evidence="2">
    <location>
        <begin position="20"/>
        <end position="164"/>
    </location>
</feature>
<comment type="caution">
    <text evidence="3">The sequence shown here is derived from an EMBL/GenBank/DDBJ whole genome shotgun (WGS) entry which is preliminary data.</text>
</comment>
<dbReference type="InterPro" id="IPR050904">
    <property type="entry name" value="Adhesion/Biosynth-related"/>
</dbReference>
<dbReference type="SUPFAM" id="SSF82153">
    <property type="entry name" value="FAS1 domain"/>
    <property type="match status" value="2"/>
</dbReference>
<keyword evidence="1" id="KW-0732">Signal</keyword>
<dbReference type="GO" id="GO:0005615">
    <property type="term" value="C:extracellular space"/>
    <property type="evidence" value="ECO:0007669"/>
    <property type="project" value="TreeGrafter"/>
</dbReference>
<evidence type="ECO:0000313" key="3">
    <source>
        <dbReference type="EMBL" id="ORX90633.1"/>
    </source>
</evidence>
<dbReference type="PANTHER" id="PTHR10900:SF77">
    <property type="entry name" value="FI19380P1"/>
    <property type="match status" value="1"/>
</dbReference>
<feature type="domain" description="FAS1" evidence="2">
    <location>
        <begin position="166"/>
        <end position="292"/>
    </location>
</feature>
<dbReference type="InterPro" id="IPR000782">
    <property type="entry name" value="FAS1_domain"/>
</dbReference>
<dbReference type="InterPro" id="IPR036378">
    <property type="entry name" value="FAS1_dom_sf"/>
</dbReference>
<name>A0A1Y1XY08_9FUNG</name>
<dbReference type="PANTHER" id="PTHR10900">
    <property type="entry name" value="PERIOSTIN-RELATED"/>
    <property type="match status" value="1"/>
</dbReference>
<dbReference type="STRING" id="1314790.A0A1Y1XY08"/>
<gene>
    <name evidence="3" type="ORF">K493DRAFT_317825</name>
</gene>
<dbReference type="InParanoid" id="A0A1Y1XY08"/>
<dbReference type="PROSITE" id="PS50213">
    <property type="entry name" value="FAS1"/>
    <property type="match status" value="2"/>
</dbReference>
<dbReference type="AlphaFoldDB" id="A0A1Y1XY08"/>
<organism evidence="3 4">
    <name type="scientific">Basidiobolus meristosporus CBS 931.73</name>
    <dbReference type="NCBI Taxonomy" id="1314790"/>
    <lineage>
        <taxon>Eukaryota</taxon>
        <taxon>Fungi</taxon>
        <taxon>Fungi incertae sedis</taxon>
        <taxon>Zoopagomycota</taxon>
        <taxon>Entomophthoromycotina</taxon>
        <taxon>Basidiobolomycetes</taxon>
        <taxon>Basidiobolales</taxon>
        <taxon>Basidiobolaceae</taxon>
        <taxon>Basidiobolus</taxon>
    </lineage>
</organism>
<evidence type="ECO:0000313" key="4">
    <source>
        <dbReference type="Proteomes" id="UP000193498"/>
    </source>
</evidence>
<reference evidence="3 4" key="1">
    <citation type="submission" date="2016-07" db="EMBL/GenBank/DDBJ databases">
        <title>Pervasive Adenine N6-methylation of Active Genes in Fungi.</title>
        <authorList>
            <consortium name="DOE Joint Genome Institute"/>
            <person name="Mondo S.J."/>
            <person name="Dannebaum R.O."/>
            <person name="Kuo R.C."/>
            <person name="Labutti K."/>
            <person name="Haridas S."/>
            <person name="Kuo A."/>
            <person name="Salamov A."/>
            <person name="Ahrendt S.R."/>
            <person name="Lipzen A."/>
            <person name="Sullivan W."/>
            <person name="Andreopoulos W.B."/>
            <person name="Clum A."/>
            <person name="Lindquist E."/>
            <person name="Daum C."/>
            <person name="Ramamoorthy G.K."/>
            <person name="Gryganskyi A."/>
            <person name="Culley D."/>
            <person name="Magnuson J.K."/>
            <person name="James T.Y."/>
            <person name="O'Malley M.A."/>
            <person name="Stajich J.E."/>
            <person name="Spatafora J.W."/>
            <person name="Visel A."/>
            <person name="Grigoriev I.V."/>
        </authorList>
    </citation>
    <scope>NUCLEOTIDE SEQUENCE [LARGE SCALE GENOMIC DNA]</scope>
    <source>
        <strain evidence="3 4">CBS 931.73</strain>
    </source>
</reference>
<sequence>MYFPKLLSLVLSVSTLGVLSQNLLEAIQGDASLKTLSSLLNDPNYVKLKEKLTGTEKFTIFAPTEAAFSNSKLDLNQPKVVLAHLQYHTVYGDFNSQTLTTKYFPFTLLNDAAYVNQNGDVQVLVLGKNNSQSYISQGLDSTNVTKLDAHKATNGVVHLVDAFLPPPKAPAEVIRESGFEKMADAVERAALVNTMNDLNRLTIFAPTNEVLIREDFESKTRPQLSPIVKNHVITDDIVLSQKLQDGAKYSSALGYSLVIKVTNGTTYVNDCPIIRTDILTNNGVLHIIDGVIAVPQSFYSVAPRQNPIALWAPIVLLMLAVNANL</sequence>
<accession>A0A1Y1XY08</accession>
<dbReference type="EMBL" id="MCFE01000370">
    <property type="protein sequence ID" value="ORX90633.1"/>
    <property type="molecule type" value="Genomic_DNA"/>
</dbReference>
<dbReference type="Pfam" id="PF02469">
    <property type="entry name" value="Fasciclin"/>
    <property type="match status" value="2"/>
</dbReference>
<proteinExistence type="predicted"/>
<dbReference type="Gene3D" id="2.30.180.10">
    <property type="entry name" value="FAS1 domain"/>
    <property type="match status" value="2"/>
</dbReference>
<protein>
    <submittedName>
        <fullName evidence="3">Fasciclin-domain-containing protein</fullName>
    </submittedName>
</protein>
<feature type="signal peptide" evidence="1">
    <location>
        <begin position="1"/>
        <end position="20"/>
    </location>
</feature>
<keyword evidence="4" id="KW-1185">Reference proteome</keyword>
<evidence type="ECO:0000259" key="2">
    <source>
        <dbReference type="PROSITE" id="PS50213"/>
    </source>
</evidence>
<dbReference type="OrthoDB" id="286301at2759"/>
<feature type="chain" id="PRO_5013028129" evidence="1">
    <location>
        <begin position="21"/>
        <end position="325"/>
    </location>
</feature>